<keyword evidence="14" id="KW-1185">Reference proteome</keyword>
<dbReference type="PANTHER" id="PTHR24421:SF10">
    <property type="entry name" value="NITRATE_NITRITE SENSOR PROTEIN NARQ"/>
    <property type="match status" value="1"/>
</dbReference>
<dbReference type="InterPro" id="IPR003594">
    <property type="entry name" value="HATPase_dom"/>
</dbReference>
<evidence type="ECO:0000313" key="13">
    <source>
        <dbReference type="EMBL" id="USG66936.1"/>
    </source>
</evidence>
<comment type="catalytic activity">
    <reaction evidence="1">
        <text>ATP + protein L-histidine = ADP + protein N-phospho-L-histidine.</text>
        <dbReference type="EC" id="2.7.13.3"/>
    </reaction>
</comment>
<keyword evidence="10" id="KW-0472">Membrane</keyword>
<evidence type="ECO:0000259" key="11">
    <source>
        <dbReference type="Pfam" id="PF02518"/>
    </source>
</evidence>
<feature type="domain" description="Histidine kinase/HSP90-like ATPase" evidence="11">
    <location>
        <begin position="291"/>
        <end position="378"/>
    </location>
</feature>
<evidence type="ECO:0000256" key="4">
    <source>
        <dbReference type="ARBA" id="ARBA00022679"/>
    </source>
</evidence>
<dbReference type="SUPFAM" id="SSF55874">
    <property type="entry name" value="ATPase domain of HSP90 chaperone/DNA topoisomerase II/histidine kinase"/>
    <property type="match status" value="1"/>
</dbReference>
<dbReference type="PANTHER" id="PTHR24421">
    <property type="entry name" value="NITRATE/NITRITE SENSOR PROTEIN NARX-RELATED"/>
    <property type="match status" value="1"/>
</dbReference>
<evidence type="ECO:0000259" key="12">
    <source>
        <dbReference type="Pfam" id="PF07730"/>
    </source>
</evidence>
<keyword evidence="8" id="KW-0902">Two-component regulatory system</keyword>
<keyword evidence="9" id="KW-0175">Coiled coil</keyword>
<keyword evidence="7" id="KW-0067">ATP-binding</keyword>
<keyword evidence="10" id="KW-1133">Transmembrane helix</keyword>
<accession>A0ABY4WIG0</accession>
<proteinExistence type="predicted"/>
<evidence type="ECO:0000313" key="14">
    <source>
        <dbReference type="Proteomes" id="UP001056500"/>
    </source>
</evidence>
<dbReference type="CDD" id="cd16917">
    <property type="entry name" value="HATPase_UhpB-NarQ-NarX-like"/>
    <property type="match status" value="1"/>
</dbReference>
<dbReference type="EC" id="2.7.13.3" evidence="2"/>
<evidence type="ECO:0000256" key="6">
    <source>
        <dbReference type="ARBA" id="ARBA00022777"/>
    </source>
</evidence>
<feature type="coiled-coil region" evidence="9">
    <location>
        <begin position="152"/>
        <end position="186"/>
    </location>
</feature>
<feature type="transmembrane region" description="Helical" evidence="10">
    <location>
        <begin position="7"/>
        <end position="26"/>
    </location>
</feature>
<dbReference type="EMBL" id="CP098755">
    <property type="protein sequence ID" value="USG66936.1"/>
    <property type="molecule type" value="Genomic_DNA"/>
</dbReference>
<dbReference type="Pfam" id="PF07730">
    <property type="entry name" value="HisKA_3"/>
    <property type="match status" value="1"/>
</dbReference>
<keyword evidence="4" id="KW-0808">Transferase</keyword>
<name>A0ABY4WIG0_9BACL</name>
<evidence type="ECO:0000256" key="2">
    <source>
        <dbReference type="ARBA" id="ARBA00012438"/>
    </source>
</evidence>
<dbReference type="Pfam" id="PF02518">
    <property type="entry name" value="HATPase_c"/>
    <property type="match status" value="1"/>
</dbReference>
<dbReference type="InterPro" id="IPR050482">
    <property type="entry name" value="Sensor_HK_TwoCompSys"/>
</dbReference>
<feature type="transmembrane region" description="Helical" evidence="10">
    <location>
        <begin position="32"/>
        <end position="52"/>
    </location>
</feature>
<gene>
    <name evidence="13" type="ORF">NDK47_06465</name>
</gene>
<keyword evidence="10" id="KW-0812">Transmembrane</keyword>
<feature type="domain" description="Signal transduction histidine kinase subgroup 3 dimerisation and phosphoacceptor" evidence="12">
    <location>
        <begin position="184"/>
        <end position="248"/>
    </location>
</feature>
<protein>
    <recommendedName>
        <fullName evidence="2">histidine kinase</fullName>
        <ecNumber evidence="2">2.7.13.3</ecNumber>
    </recommendedName>
</protein>
<dbReference type="GO" id="GO:0016301">
    <property type="term" value="F:kinase activity"/>
    <property type="evidence" value="ECO:0007669"/>
    <property type="project" value="UniProtKB-KW"/>
</dbReference>
<evidence type="ECO:0000256" key="7">
    <source>
        <dbReference type="ARBA" id="ARBA00022840"/>
    </source>
</evidence>
<evidence type="ECO:0000256" key="5">
    <source>
        <dbReference type="ARBA" id="ARBA00022741"/>
    </source>
</evidence>
<feature type="transmembrane region" description="Helical" evidence="10">
    <location>
        <begin position="64"/>
        <end position="91"/>
    </location>
</feature>
<reference evidence="13" key="1">
    <citation type="submission" date="2022-06" db="EMBL/GenBank/DDBJ databases">
        <title>Genome sequencing of Brevibacillus sp. BB3-R1.</title>
        <authorList>
            <person name="Heo J."/>
            <person name="Lee D."/>
            <person name="Won M."/>
            <person name="Han B.-H."/>
            <person name="Hong S.-B."/>
            <person name="Kwon S.-W."/>
        </authorList>
    </citation>
    <scope>NUCLEOTIDE SEQUENCE</scope>
    <source>
        <strain evidence="13">BB3-R1</strain>
    </source>
</reference>
<keyword evidence="3" id="KW-0597">Phosphoprotein</keyword>
<keyword evidence="6 13" id="KW-0418">Kinase</keyword>
<dbReference type="RefSeq" id="WP_251874041.1">
    <property type="nucleotide sequence ID" value="NZ_CP098755.1"/>
</dbReference>
<dbReference type="Gene3D" id="1.20.5.1930">
    <property type="match status" value="1"/>
</dbReference>
<feature type="transmembrane region" description="Helical" evidence="10">
    <location>
        <begin position="97"/>
        <end position="118"/>
    </location>
</feature>
<evidence type="ECO:0000256" key="3">
    <source>
        <dbReference type="ARBA" id="ARBA00022553"/>
    </source>
</evidence>
<evidence type="ECO:0000256" key="8">
    <source>
        <dbReference type="ARBA" id="ARBA00023012"/>
    </source>
</evidence>
<dbReference type="InterPro" id="IPR036890">
    <property type="entry name" value="HATPase_C_sf"/>
</dbReference>
<evidence type="ECO:0000256" key="1">
    <source>
        <dbReference type="ARBA" id="ARBA00000085"/>
    </source>
</evidence>
<organism evidence="13 14">
    <name type="scientific">Brevibacillus ruminantium</name>
    <dbReference type="NCBI Taxonomy" id="2950604"/>
    <lineage>
        <taxon>Bacteria</taxon>
        <taxon>Bacillati</taxon>
        <taxon>Bacillota</taxon>
        <taxon>Bacilli</taxon>
        <taxon>Bacillales</taxon>
        <taxon>Paenibacillaceae</taxon>
        <taxon>Brevibacillus</taxon>
    </lineage>
</organism>
<evidence type="ECO:0000256" key="9">
    <source>
        <dbReference type="SAM" id="Coils"/>
    </source>
</evidence>
<keyword evidence="5" id="KW-0547">Nucleotide-binding</keyword>
<dbReference type="Gene3D" id="3.30.565.10">
    <property type="entry name" value="Histidine kinase-like ATPase, C-terminal domain"/>
    <property type="match status" value="1"/>
</dbReference>
<dbReference type="Proteomes" id="UP001056500">
    <property type="component" value="Chromosome"/>
</dbReference>
<dbReference type="InterPro" id="IPR011712">
    <property type="entry name" value="Sig_transdc_His_kin_sub3_dim/P"/>
</dbReference>
<evidence type="ECO:0000256" key="10">
    <source>
        <dbReference type="SAM" id="Phobius"/>
    </source>
</evidence>
<sequence length="386" mass="42956">MDRKSGLLLDTVTTIFLAVALLLLIINNPEGSVWLFGSAVLFLFLSILRLFIWNIPLDSKRGLLFIGIQFGLGFLMNTMDNSFVSQIFLFVLLGEAAFVHSAAFSLSFSLACVLSFGLSRWIYQGFPPFSEIAYIIPRSLEYFAIALLSHFAKRMLEQRQQLALANERLQQAARKLEENILLQERTRVSRELHDTVGHTLTTALIGLRAGLFTLQRDQEGAQKILRTVEDHLEKGLMEARKAVHLFAERQTFLQFIPSLQALLNETSKQTGIVIHSAISPDLPQLDPKLEMILYRALQEGLTNGIRHGKCASVQFSLARVEDAIVFQLQDDGQGVKGPLVFGFGLRTMRDRVTEAGGVLIVETAPAGGMVLHISIPTTTAKEVNYA</sequence>